<keyword evidence="7 10" id="KW-1133">Transmembrane helix</keyword>
<keyword evidence="4 10" id="KW-1003">Cell membrane</keyword>
<protein>
    <recommendedName>
        <fullName evidence="10">Plasma membrane fusion protein PRM1</fullName>
    </recommendedName>
</protein>
<keyword evidence="5 10" id="KW-0812">Transmembrane</keyword>
<evidence type="ECO:0000256" key="8">
    <source>
        <dbReference type="ARBA" id="ARBA00023136"/>
    </source>
</evidence>
<accession>A0A5C3PU85</accession>
<dbReference type="GO" id="GO:0032220">
    <property type="term" value="P:plasma membrane fusion involved in cytogamy"/>
    <property type="evidence" value="ECO:0007669"/>
    <property type="project" value="TreeGrafter"/>
</dbReference>
<feature type="compositionally biased region" description="Polar residues" evidence="11">
    <location>
        <begin position="802"/>
        <end position="812"/>
    </location>
</feature>
<feature type="transmembrane region" description="Helical" evidence="10">
    <location>
        <begin position="124"/>
        <end position="144"/>
    </location>
</feature>
<evidence type="ECO:0000256" key="10">
    <source>
        <dbReference type="RuleBase" id="RU366035"/>
    </source>
</evidence>
<keyword evidence="9" id="KW-0325">Glycoprotein</keyword>
<dbReference type="GO" id="GO:0005886">
    <property type="term" value="C:plasma membrane"/>
    <property type="evidence" value="ECO:0007669"/>
    <property type="project" value="UniProtKB-SubCell"/>
</dbReference>
<comment type="function">
    <text evidence="1 10">Involved in cell fusion during mating by stabilizing the plasma membrane fusion event.</text>
</comment>
<evidence type="ECO:0000256" key="11">
    <source>
        <dbReference type="SAM" id="MobiDB-lite"/>
    </source>
</evidence>
<keyword evidence="13" id="KW-1185">Reference proteome</keyword>
<dbReference type="GO" id="GO:0043332">
    <property type="term" value="C:mating projection tip"/>
    <property type="evidence" value="ECO:0007669"/>
    <property type="project" value="UniProtKB-UniRule"/>
</dbReference>
<feature type="region of interest" description="Disordered" evidence="11">
    <location>
        <begin position="731"/>
        <end position="840"/>
    </location>
</feature>
<evidence type="ECO:0000256" key="5">
    <source>
        <dbReference type="ARBA" id="ARBA00022692"/>
    </source>
</evidence>
<sequence>MSQASWNYDPVHSHWTYHDPPRDEGRKGQTEIDYSHDIRPYLQLPHLFSLTWLAYPIISLIFIVFRLQISSDSANDAVANVKADLLASCKAAEHAATSAASMPRYLAVATNAQITDAVNGTLNAARATMTLALTVMEAIINFIIDIYRSTLLCFIELVVRGALSILLGAVDEINKFLQSTFSGLKTSIQNDVNGLNSAIKTVVDAANNVPFFHFTPPQISTPSLSALDNVQLPSDFTTALQNLNNSLPTIADLKNKIEDIVDAPFELLKKDINDTFAGLHFDVSALPLPSQNTVTFCNQMDTSVVDDLGHDLVKMVKIGTAILIVLIFLLIAANCWLEWYKWRAMKDHFRRIKDDLRRDPGVTTLEVGNELYARASNHDLMSIEGTMAHPWVTKFILFFQSWMNPRRRDKIIWFAHYVFHPPALACFLIGVFGLLSVELQLLAIGPIQHKYEQQASASVSDFSNLIATSVNASMYNDSATYAGQVNARVDAVQSTINDGLFGWVNSTTTTLNETVNTFYSDVQNLVNTVFGNTILNDPVQEFVRCFIGSKVDAIENALTFLHDNLHVDIPRVNDTVLVLSPQSVNEATQPIAQAAIGTGNDNNDGLVGRVVSVYVRSLEKERVMFSIFMGLWGLVVLMAFAFLLWETYGPYRNKAPSRAFYSPSHAKGDDAPALDDLVVVPLDDEKTLSRPARPGVWQSARGFLNRGRKDHKQDVDAYPYPMPPEYFANEKYGGRGADEEQALPPPVTDSKQSRFKLMFARKRDQSAPQTEPEHVTEEHNPFSDKHPMAGDDPFEDRHSVQEHGSGQGQFETPVSPYTGDQAGYGRYPSFPQPTYHARFS</sequence>
<dbReference type="EMBL" id="ML211022">
    <property type="protein sequence ID" value="TFK91358.1"/>
    <property type="molecule type" value="Genomic_DNA"/>
</dbReference>
<keyword evidence="6 10" id="KW-0184">Conjugation</keyword>
<feature type="transmembrane region" description="Helical" evidence="10">
    <location>
        <begin position="47"/>
        <end position="65"/>
    </location>
</feature>
<comment type="subcellular location">
    <subcellularLocation>
        <location evidence="2 10">Cell membrane</location>
        <topology evidence="2 10">Multi-pass membrane protein</topology>
    </subcellularLocation>
</comment>
<dbReference type="InParanoid" id="A0A5C3PU85"/>
<feature type="compositionally biased region" description="Basic and acidic residues" evidence="11">
    <location>
        <begin position="761"/>
        <end position="801"/>
    </location>
</feature>
<dbReference type="PANTHER" id="PTHR31030:SF1">
    <property type="entry name" value="PLASMA MEMBRANE FUSION PROTEIN PRM1"/>
    <property type="match status" value="1"/>
</dbReference>
<comment type="similarity">
    <text evidence="3 10">Belongs to the PRM1 family.</text>
</comment>
<gene>
    <name evidence="12" type="ORF">K466DRAFT_515559</name>
</gene>
<proteinExistence type="inferred from homology"/>
<evidence type="ECO:0000256" key="1">
    <source>
        <dbReference type="ARBA" id="ARBA00002512"/>
    </source>
</evidence>
<keyword evidence="8 10" id="KW-0472">Membrane</keyword>
<evidence type="ECO:0000256" key="7">
    <source>
        <dbReference type="ARBA" id="ARBA00022989"/>
    </source>
</evidence>
<dbReference type="InterPro" id="IPR026777">
    <property type="entry name" value="PRM1"/>
</dbReference>
<evidence type="ECO:0000313" key="12">
    <source>
        <dbReference type="EMBL" id="TFK91358.1"/>
    </source>
</evidence>
<dbReference type="STRING" id="1314778.A0A5C3PU85"/>
<dbReference type="AlphaFoldDB" id="A0A5C3PU85"/>
<evidence type="ECO:0000256" key="9">
    <source>
        <dbReference type="ARBA" id="ARBA00023180"/>
    </source>
</evidence>
<dbReference type="Proteomes" id="UP000308197">
    <property type="component" value="Unassembled WGS sequence"/>
</dbReference>
<dbReference type="FunCoup" id="A0A5C3PU85">
    <property type="interactions" value="5"/>
</dbReference>
<evidence type="ECO:0000313" key="13">
    <source>
        <dbReference type="Proteomes" id="UP000308197"/>
    </source>
</evidence>
<dbReference type="PANTHER" id="PTHR31030">
    <property type="entry name" value="PLASMA MEMBRANE FUSION PROTEIN PRM1"/>
    <property type="match status" value="1"/>
</dbReference>
<name>A0A5C3PU85_9APHY</name>
<organism evidence="12 13">
    <name type="scientific">Polyporus arcularius HHB13444</name>
    <dbReference type="NCBI Taxonomy" id="1314778"/>
    <lineage>
        <taxon>Eukaryota</taxon>
        <taxon>Fungi</taxon>
        <taxon>Dikarya</taxon>
        <taxon>Basidiomycota</taxon>
        <taxon>Agaricomycotina</taxon>
        <taxon>Agaricomycetes</taxon>
        <taxon>Polyporales</taxon>
        <taxon>Polyporaceae</taxon>
        <taxon>Polyporus</taxon>
    </lineage>
</organism>
<feature type="transmembrane region" description="Helical" evidence="10">
    <location>
        <begin position="318"/>
        <end position="337"/>
    </location>
</feature>
<feature type="transmembrane region" description="Helical" evidence="10">
    <location>
        <begin position="623"/>
        <end position="645"/>
    </location>
</feature>
<evidence type="ECO:0000256" key="4">
    <source>
        <dbReference type="ARBA" id="ARBA00022475"/>
    </source>
</evidence>
<evidence type="ECO:0000256" key="3">
    <source>
        <dbReference type="ARBA" id="ARBA00010780"/>
    </source>
</evidence>
<feature type="transmembrane region" description="Helical" evidence="10">
    <location>
        <begin position="411"/>
        <end position="435"/>
    </location>
</feature>
<evidence type="ECO:0000256" key="6">
    <source>
        <dbReference type="ARBA" id="ARBA00022971"/>
    </source>
</evidence>
<reference evidence="12 13" key="1">
    <citation type="journal article" date="2019" name="Nat. Ecol. Evol.">
        <title>Megaphylogeny resolves global patterns of mushroom evolution.</title>
        <authorList>
            <person name="Varga T."/>
            <person name="Krizsan K."/>
            <person name="Foldi C."/>
            <person name="Dima B."/>
            <person name="Sanchez-Garcia M."/>
            <person name="Sanchez-Ramirez S."/>
            <person name="Szollosi G.J."/>
            <person name="Szarkandi J.G."/>
            <person name="Papp V."/>
            <person name="Albert L."/>
            <person name="Andreopoulos W."/>
            <person name="Angelini C."/>
            <person name="Antonin V."/>
            <person name="Barry K.W."/>
            <person name="Bougher N.L."/>
            <person name="Buchanan P."/>
            <person name="Buyck B."/>
            <person name="Bense V."/>
            <person name="Catcheside P."/>
            <person name="Chovatia M."/>
            <person name="Cooper J."/>
            <person name="Damon W."/>
            <person name="Desjardin D."/>
            <person name="Finy P."/>
            <person name="Geml J."/>
            <person name="Haridas S."/>
            <person name="Hughes K."/>
            <person name="Justo A."/>
            <person name="Karasinski D."/>
            <person name="Kautmanova I."/>
            <person name="Kiss B."/>
            <person name="Kocsube S."/>
            <person name="Kotiranta H."/>
            <person name="LaButti K.M."/>
            <person name="Lechner B.E."/>
            <person name="Liimatainen K."/>
            <person name="Lipzen A."/>
            <person name="Lukacs Z."/>
            <person name="Mihaltcheva S."/>
            <person name="Morgado L.N."/>
            <person name="Niskanen T."/>
            <person name="Noordeloos M.E."/>
            <person name="Ohm R.A."/>
            <person name="Ortiz-Santana B."/>
            <person name="Ovrebo C."/>
            <person name="Racz N."/>
            <person name="Riley R."/>
            <person name="Savchenko A."/>
            <person name="Shiryaev A."/>
            <person name="Soop K."/>
            <person name="Spirin V."/>
            <person name="Szebenyi C."/>
            <person name="Tomsovsky M."/>
            <person name="Tulloss R.E."/>
            <person name="Uehling J."/>
            <person name="Grigoriev I.V."/>
            <person name="Vagvolgyi C."/>
            <person name="Papp T."/>
            <person name="Martin F.M."/>
            <person name="Miettinen O."/>
            <person name="Hibbett D.S."/>
            <person name="Nagy L.G."/>
        </authorList>
    </citation>
    <scope>NUCLEOTIDE SEQUENCE [LARGE SCALE GENOMIC DNA]</scope>
    <source>
        <strain evidence="12 13">HHB13444</strain>
    </source>
</reference>
<evidence type="ECO:0000256" key="2">
    <source>
        <dbReference type="ARBA" id="ARBA00004651"/>
    </source>
</evidence>